<dbReference type="Gene3D" id="2.60.40.1120">
    <property type="entry name" value="Carboxypeptidase-like, regulatory domain"/>
    <property type="match status" value="1"/>
</dbReference>
<gene>
    <name evidence="6" type="ORF">H3H32_07535</name>
</gene>
<dbReference type="PANTHER" id="PTHR40980:SF4">
    <property type="entry name" value="TONB-DEPENDENT RECEPTOR-LIKE BETA-BARREL DOMAIN-CONTAINING PROTEIN"/>
    <property type="match status" value="1"/>
</dbReference>
<keyword evidence="3" id="KW-0998">Cell outer membrane</keyword>
<keyword evidence="7" id="KW-1185">Reference proteome</keyword>
<dbReference type="Pfam" id="PF14905">
    <property type="entry name" value="OMP_b-brl_3"/>
    <property type="match status" value="1"/>
</dbReference>
<dbReference type="PANTHER" id="PTHR40980">
    <property type="entry name" value="PLUG DOMAIN-CONTAINING PROTEIN"/>
    <property type="match status" value="1"/>
</dbReference>
<accession>A0A7G5H0X5</accession>
<dbReference type="InterPro" id="IPR041700">
    <property type="entry name" value="OMP_b-brl_3"/>
</dbReference>
<dbReference type="KEGG" id="sfol:H3H32_07535"/>
<dbReference type="InterPro" id="IPR037066">
    <property type="entry name" value="Plug_dom_sf"/>
</dbReference>
<dbReference type="SUPFAM" id="SSF49452">
    <property type="entry name" value="Starch-binding domain-like"/>
    <property type="match status" value="1"/>
</dbReference>
<dbReference type="Proteomes" id="UP000515369">
    <property type="component" value="Chromosome"/>
</dbReference>
<dbReference type="Gene3D" id="2.40.170.20">
    <property type="entry name" value="TonB-dependent receptor, beta-barrel domain"/>
    <property type="match status" value="1"/>
</dbReference>
<proteinExistence type="predicted"/>
<dbReference type="SUPFAM" id="SSF56935">
    <property type="entry name" value="Porins"/>
    <property type="match status" value="1"/>
</dbReference>
<sequence length="810" mass="90620">MKTLYLFFALFITYLPTVSIAQTTLSGSVHTLHNIPLPFATVALLNARDSTLVKGAISQETGVYTFDNVRPGQYRLVASAVGYVTNRSAVVLVGTSAVALPDMTLRESTQTLGEVTVAAKKPMYEQQVDRLVVNVQNSITASGGTALEVLERSPGITVNRQNNSLTMSGKGGVMVMMNGKLTRLPIATVVQMLEGMAANDIEKIELITTPPARYDAEGDAGIINIVTKKNRDFGMNGNVSATLGYGWYARPAGTLNLNQRSQKLNIYGNGSFFRSQTWQNLRFDRVVEQPGQTLATNTESNRFPITTNYNAKLGFDYSLSTQTTLNGLVSGFDNTYFMDNADNVGITLVNGAQSKQSNLLNTETNHWQHLLLNLNLRHVFSNKQEWSIDLDRLYYHNDNPNTYNSTKQDFTNGTQENEQIRISKKTPILTWVLKTDFIKPIGTKGRLETGLKATTTRLDNTVNLDRLMAEGWKVDSFYTQQYQLAETILAGYVSLNQPLDSKTTLQAGLRYEHTRTDIHRPDGQSLLNRDYGNLFPSVFLSRKLSKNHTANLSYSRRITRPSYNDIAPFVSFIDLSTFSSGNPVLRPTISDAVQGSYTFKDAYVFSLKYSLDQNVIAGFQPHVDAVTNQIQYYAENIDHQQTLSLAASLPWQVTPWWKSQTNLTGLWQSLTTLYQDSPVSRTLWNAQINTSHTFTLPNKFTAELTGFYYSPTMFGLYRGRSFGQVTLGLQKLLPKDKGAFRLTVSDIFWTNIGRYNSTIPALNINTTMTFLTEPRVFRLTYTRSFGSKTIKAARNRATGSDEERGRVQSN</sequence>
<feature type="chain" id="PRO_5028818490" evidence="4">
    <location>
        <begin position="22"/>
        <end position="810"/>
    </location>
</feature>
<dbReference type="InterPro" id="IPR036942">
    <property type="entry name" value="Beta-barrel_TonB_sf"/>
</dbReference>
<evidence type="ECO:0000256" key="3">
    <source>
        <dbReference type="ARBA" id="ARBA00023237"/>
    </source>
</evidence>
<evidence type="ECO:0000256" key="4">
    <source>
        <dbReference type="SAM" id="SignalP"/>
    </source>
</evidence>
<keyword evidence="4" id="KW-0732">Signal</keyword>
<name>A0A7G5H0X5_9BACT</name>
<feature type="domain" description="Outer membrane protein beta-barrel" evidence="5">
    <location>
        <begin position="382"/>
        <end position="781"/>
    </location>
</feature>
<organism evidence="6 7">
    <name type="scientific">Spirosoma foliorum</name>
    <dbReference type="NCBI Taxonomy" id="2710596"/>
    <lineage>
        <taxon>Bacteria</taxon>
        <taxon>Pseudomonadati</taxon>
        <taxon>Bacteroidota</taxon>
        <taxon>Cytophagia</taxon>
        <taxon>Cytophagales</taxon>
        <taxon>Cytophagaceae</taxon>
        <taxon>Spirosoma</taxon>
    </lineage>
</organism>
<comment type="subcellular location">
    <subcellularLocation>
        <location evidence="1">Cell outer membrane</location>
    </subcellularLocation>
</comment>
<keyword evidence="6" id="KW-0675">Receptor</keyword>
<dbReference type="Gene3D" id="2.170.130.10">
    <property type="entry name" value="TonB-dependent receptor, plug domain"/>
    <property type="match status" value="1"/>
</dbReference>
<protein>
    <submittedName>
        <fullName evidence="6">TonB-dependent receptor</fullName>
    </submittedName>
</protein>
<dbReference type="InterPro" id="IPR013784">
    <property type="entry name" value="Carb-bd-like_fold"/>
</dbReference>
<evidence type="ECO:0000259" key="5">
    <source>
        <dbReference type="Pfam" id="PF14905"/>
    </source>
</evidence>
<dbReference type="EMBL" id="CP059732">
    <property type="protein sequence ID" value="QMW04767.1"/>
    <property type="molecule type" value="Genomic_DNA"/>
</dbReference>
<reference evidence="6 7" key="1">
    <citation type="submission" date="2020-07" db="EMBL/GenBank/DDBJ databases">
        <title>Spirosoma foliorum sp. nov., isolated from the leaves on the Nejang mountain Korea, Republic of.</title>
        <authorList>
            <person name="Ho H."/>
            <person name="Lee Y.-J."/>
            <person name="Nurcahyanto D.-A."/>
            <person name="Kim S.-G."/>
        </authorList>
    </citation>
    <scope>NUCLEOTIDE SEQUENCE [LARGE SCALE GENOMIC DNA]</scope>
    <source>
        <strain evidence="6 7">PL0136</strain>
    </source>
</reference>
<dbReference type="GO" id="GO:0009279">
    <property type="term" value="C:cell outer membrane"/>
    <property type="evidence" value="ECO:0007669"/>
    <property type="project" value="UniProtKB-SubCell"/>
</dbReference>
<evidence type="ECO:0000313" key="6">
    <source>
        <dbReference type="EMBL" id="QMW04767.1"/>
    </source>
</evidence>
<dbReference type="AlphaFoldDB" id="A0A7G5H0X5"/>
<dbReference type="RefSeq" id="WP_182462119.1">
    <property type="nucleotide sequence ID" value="NZ_CP059732.1"/>
</dbReference>
<evidence type="ECO:0000313" key="7">
    <source>
        <dbReference type="Proteomes" id="UP000515369"/>
    </source>
</evidence>
<dbReference type="GO" id="GO:0030246">
    <property type="term" value="F:carbohydrate binding"/>
    <property type="evidence" value="ECO:0007669"/>
    <property type="project" value="InterPro"/>
</dbReference>
<dbReference type="Pfam" id="PF13620">
    <property type="entry name" value="CarboxypepD_reg"/>
    <property type="match status" value="1"/>
</dbReference>
<evidence type="ECO:0000256" key="1">
    <source>
        <dbReference type="ARBA" id="ARBA00004442"/>
    </source>
</evidence>
<evidence type="ECO:0000256" key="2">
    <source>
        <dbReference type="ARBA" id="ARBA00023136"/>
    </source>
</evidence>
<keyword evidence="2" id="KW-0472">Membrane</keyword>
<feature type="signal peptide" evidence="4">
    <location>
        <begin position="1"/>
        <end position="21"/>
    </location>
</feature>